<dbReference type="PROSITE" id="PS50088">
    <property type="entry name" value="ANK_REPEAT"/>
    <property type="match status" value="1"/>
</dbReference>
<keyword evidence="1" id="KW-0040">ANK repeat</keyword>
<feature type="repeat" description="ANK" evidence="1">
    <location>
        <begin position="217"/>
        <end position="249"/>
    </location>
</feature>
<protein>
    <submittedName>
        <fullName evidence="3">Ankyrin and armadillo repeat-containing protein-like</fullName>
    </submittedName>
</protein>
<gene>
    <name evidence="3" type="primary">LOC118761951</name>
</gene>
<dbReference type="PROSITE" id="PS50297">
    <property type="entry name" value="ANK_REP_REGION"/>
    <property type="match status" value="1"/>
</dbReference>
<dbReference type="Pfam" id="PF12796">
    <property type="entry name" value="Ank_2"/>
    <property type="match status" value="1"/>
</dbReference>
<dbReference type="SMART" id="SM00248">
    <property type="entry name" value="ANK"/>
    <property type="match status" value="3"/>
</dbReference>
<dbReference type="RefSeq" id="XP_036356044.1">
    <property type="nucleotide sequence ID" value="XM_036500151.1"/>
</dbReference>
<name>A0A7E6EL78_9MOLL</name>
<dbReference type="InterPro" id="IPR002110">
    <property type="entry name" value="Ankyrin_rpt"/>
</dbReference>
<dbReference type="PANTHER" id="PTHR46464:SF1">
    <property type="entry name" value="ANKYRIN AND ARMADILLO REPEAT-CONTAINING PROTEIN"/>
    <property type="match status" value="1"/>
</dbReference>
<evidence type="ECO:0000313" key="3">
    <source>
        <dbReference type="RefSeq" id="XP_036356044.1"/>
    </source>
</evidence>
<dbReference type="InterPro" id="IPR036770">
    <property type="entry name" value="Ankyrin_rpt-contain_sf"/>
</dbReference>
<dbReference type="InterPro" id="IPR016024">
    <property type="entry name" value="ARM-type_fold"/>
</dbReference>
<reference evidence="3" key="1">
    <citation type="submission" date="2025-08" db="UniProtKB">
        <authorList>
            <consortium name="RefSeq"/>
        </authorList>
    </citation>
    <scope>IDENTIFICATION</scope>
</reference>
<dbReference type="SUPFAM" id="SSF48403">
    <property type="entry name" value="Ankyrin repeat"/>
    <property type="match status" value="1"/>
</dbReference>
<dbReference type="AlphaFoldDB" id="A0A7E6EL78"/>
<evidence type="ECO:0000313" key="2">
    <source>
        <dbReference type="Proteomes" id="UP000515154"/>
    </source>
</evidence>
<dbReference type="Gene3D" id="1.25.10.10">
    <property type="entry name" value="Leucine-rich Repeat Variant"/>
    <property type="match status" value="1"/>
</dbReference>
<dbReference type="InterPro" id="IPR011989">
    <property type="entry name" value="ARM-like"/>
</dbReference>
<dbReference type="PANTHER" id="PTHR46464">
    <property type="entry name" value="ANK_REP_REGION DOMAIN-CONTAINING PROTEIN"/>
    <property type="match status" value="1"/>
</dbReference>
<dbReference type="Gene3D" id="1.25.40.20">
    <property type="entry name" value="Ankyrin repeat-containing domain"/>
    <property type="match status" value="1"/>
</dbReference>
<dbReference type="InterPro" id="IPR043379">
    <property type="entry name" value="ANKAR"/>
</dbReference>
<dbReference type="Proteomes" id="UP000515154">
    <property type="component" value="Unplaced"/>
</dbReference>
<evidence type="ECO:0000256" key="1">
    <source>
        <dbReference type="PROSITE-ProRule" id="PRU00023"/>
    </source>
</evidence>
<dbReference type="SUPFAM" id="SSF48371">
    <property type="entry name" value="ARM repeat"/>
    <property type="match status" value="1"/>
</dbReference>
<keyword evidence="2" id="KW-1185">Reference proteome</keyword>
<proteinExistence type="predicted"/>
<accession>A0A7E6EL78</accession>
<sequence>MNSPLSHRIEAPPFVDTEINFEGSDLFLRELDKVLEICPLLFQIGEVTIMTKILHIKIRLHILVPANKFDNILLEEFHQIIKDLTVGIYCFSQVPNLTLETNADMSSECNISPVYKKTRVAEIVTEVDYMVKALWHGSFFPKEKRLKFSDTWRKKLDVDENGQIQTKRDIFSEFEAWDYADSNGWLPIHYASAFNHPSIIRVIKKRSNMQLNCFVSLFQSPIHVAAKYGALDSIKYLLDSGVDFLTCDSNQATITRLAALSLHPSVLKYLIEKNLKGISVWEELGECLINLRILLEMDEGRDDEEDCLISSIVNKISNKIEICKELTHTTFMNYFVLLLYFDNDKIILTVTETLANVLQKFLNLSVKQEAATCLEALRGNVVLQKKKVAEALGVSRITELLLSVERLKIFGLVRFIAKCISVLMENLSSKNSNHVIVAARRISSLLNSDCGIGSAFVTAGLVETSVKLLKNTNHDVAEALATLIGYLTFNTTAFRMLLTAVRCIPKIYFDLIQNINKDAKINSTFVETFQDNLISGLPIYRFKLFYISKETKK</sequence>
<organism evidence="2 3">
    <name type="scientific">Octopus sinensis</name>
    <name type="common">East Asian common octopus</name>
    <dbReference type="NCBI Taxonomy" id="2607531"/>
    <lineage>
        <taxon>Eukaryota</taxon>
        <taxon>Metazoa</taxon>
        <taxon>Spiralia</taxon>
        <taxon>Lophotrochozoa</taxon>
        <taxon>Mollusca</taxon>
        <taxon>Cephalopoda</taxon>
        <taxon>Coleoidea</taxon>
        <taxon>Octopodiformes</taxon>
        <taxon>Octopoda</taxon>
        <taxon>Incirrata</taxon>
        <taxon>Octopodidae</taxon>
        <taxon>Octopus</taxon>
    </lineage>
</organism>
<dbReference type="KEGG" id="osn:118761951"/>